<comment type="caution">
    <text evidence="2">The sequence shown here is derived from an EMBL/GenBank/DDBJ whole genome shotgun (WGS) entry which is preliminary data.</text>
</comment>
<dbReference type="EMBL" id="BPLR01007329">
    <property type="protein sequence ID" value="GIY16098.1"/>
    <property type="molecule type" value="Genomic_DNA"/>
</dbReference>
<accession>A0AAV4R7N1</accession>
<feature type="region of interest" description="Disordered" evidence="1">
    <location>
        <begin position="59"/>
        <end position="78"/>
    </location>
</feature>
<evidence type="ECO:0000313" key="3">
    <source>
        <dbReference type="Proteomes" id="UP001054945"/>
    </source>
</evidence>
<feature type="compositionally biased region" description="Basic residues" evidence="1">
    <location>
        <begin position="59"/>
        <end position="72"/>
    </location>
</feature>
<gene>
    <name evidence="2" type="ORF">CEXT_692481</name>
</gene>
<dbReference type="Proteomes" id="UP001054945">
    <property type="component" value="Unassembled WGS sequence"/>
</dbReference>
<evidence type="ECO:0000313" key="2">
    <source>
        <dbReference type="EMBL" id="GIY16098.1"/>
    </source>
</evidence>
<sequence>MQRKRKRVKEKEKKKKEEAFRRDIRKSECVLTTAKCGCRFLEKRIKQTLFKHYEREWKRKKKTKKSEKKKNRKEKEEAFRHDIRKSECELTTVKYGCRFLEKHIKQTLFKHVRM</sequence>
<proteinExistence type="predicted"/>
<protein>
    <submittedName>
        <fullName evidence="2">Uncharacterized protein</fullName>
    </submittedName>
</protein>
<name>A0AAV4R7N1_CAEEX</name>
<organism evidence="2 3">
    <name type="scientific">Caerostris extrusa</name>
    <name type="common">Bark spider</name>
    <name type="synonym">Caerostris bankana</name>
    <dbReference type="NCBI Taxonomy" id="172846"/>
    <lineage>
        <taxon>Eukaryota</taxon>
        <taxon>Metazoa</taxon>
        <taxon>Ecdysozoa</taxon>
        <taxon>Arthropoda</taxon>
        <taxon>Chelicerata</taxon>
        <taxon>Arachnida</taxon>
        <taxon>Araneae</taxon>
        <taxon>Araneomorphae</taxon>
        <taxon>Entelegynae</taxon>
        <taxon>Araneoidea</taxon>
        <taxon>Araneidae</taxon>
        <taxon>Caerostris</taxon>
    </lineage>
</organism>
<evidence type="ECO:0000256" key="1">
    <source>
        <dbReference type="SAM" id="MobiDB-lite"/>
    </source>
</evidence>
<reference evidence="2 3" key="1">
    <citation type="submission" date="2021-06" db="EMBL/GenBank/DDBJ databases">
        <title>Caerostris extrusa draft genome.</title>
        <authorList>
            <person name="Kono N."/>
            <person name="Arakawa K."/>
        </authorList>
    </citation>
    <scope>NUCLEOTIDE SEQUENCE [LARGE SCALE GENOMIC DNA]</scope>
</reference>
<dbReference type="AlphaFoldDB" id="A0AAV4R7N1"/>
<keyword evidence="3" id="KW-1185">Reference proteome</keyword>